<keyword evidence="9" id="KW-0408">Iron</keyword>
<evidence type="ECO:0000256" key="1">
    <source>
        <dbReference type="ARBA" id="ARBA00001927"/>
    </source>
</evidence>
<protein>
    <submittedName>
        <fullName evidence="15">Succinate dehydrogenase/fumarate reductase, iron-sulfur subunit</fullName>
        <ecNumber evidence="15">1.3.5.1</ecNumber>
        <ecNumber evidence="15">1.3.5.4</ecNumber>
    </submittedName>
</protein>
<evidence type="ECO:0000259" key="14">
    <source>
        <dbReference type="Pfam" id="PF13183"/>
    </source>
</evidence>
<dbReference type="PANTHER" id="PTHR11921:SF29">
    <property type="entry name" value="SUCCINATE DEHYDROGENASE [UBIQUINONE] IRON-SULFUR SUBUNIT, MITOCHONDRIAL"/>
    <property type="match status" value="1"/>
</dbReference>
<keyword evidence="5" id="KW-0004">4Fe-4S</keyword>
<dbReference type="GO" id="GO:0006099">
    <property type="term" value="P:tricarboxylic acid cycle"/>
    <property type="evidence" value="ECO:0007669"/>
    <property type="project" value="InterPro"/>
</dbReference>
<sequence>MSTDATETAAAETEAETNVAAETEAETDAAAETGTATETEPDVPSPGERRREAKRERAAERDAEAQREAEDVAASADDTVHLRVFRYDPDVEGKTEPYFDDFHVPFTKGMTVLDALIWARDNYDPSLTFRHSCRQAICGSDALFVNGRQRLACKTQISDMSEPVMVEPLPHSAVEKDLVVDMEHFYDQMEAVEPYFQTNELPEDELEEQRQTRENREKIKMSTRCIWCAACMSSCNIAAGNNEYLGPAALNKAYRFAMDEREGEDMTEHRLQLIEEENGVWRCQTQFSCTEVCPKDIPLTEHIQALKREAVKHNLKFW</sequence>
<dbReference type="NCBIfam" id="TIGR00384">
    <property type="entry name" value="dhsB"/>
    <property type="match status" value="1"/>
</dbReference>
<dbReference type="CDD" id="cd00207">
    <property type="entry name" value="fer2"/>
    <property type="match status" value="1"/>
</dbReference>
<comment type="pathway">
    <text evidence="3">Carbohydrate metabolism; tricarboxylic acid cycle.</text>
</comment>
<comment type="similarity">
    <text evidence="4">Belongs to the succinate dehydrogenase/fumarate reductase iron-sulfur protein family.</text>
</comment>
<accession>A0A343TI48</accession>
<dbReference type="Pfam" id="PF13085">
    <property type="entry name" value="Fer2_3"/>
    <property type="match status" value="1"/>
</dbReference>
<keyword evidence="8 15" id="KW-0560">Oxidoreductase</keyword>
<organism evidence="15 16">
    <name type="scientific">Halalkaliarchaeum desulfuricum</name>
    <dbReference type="NCBI Taxonomy" id="2055893"/>
    <lineage>
        <taxon>Archaea</taxon>
        <taxon>Methanobacteriati</taxon>
        <taxon>Methanobacteriota</taxon>
        <taxon>Stenosarchaea group</taxon>
        <taxon>Halobacteria</taxon>
        <taxon>Halobacteriales</taxon>
        <taxon>Haloferacaceae</taxon>
        <taxon>Halalkaliarchaeum</taxon>
    </lineage>
</organism>
<comment type="cofactor">
    <cofactor evidence="2">
        <name>[4Fe-4S] cluster</name>
        <dbReference type="ChEBI" id="CHEBI:49883"/>
    </cofactor>
</comment>
<evidence type="ECO:0000256" key="5">
    <source>
        <dbReference type="ARBA" id="ARBA00022485"/>
    </source>
</evidence>
<comment type="cofactor">
    <cofactor evidence="1">
        <name>[3Fe-4S] cluster</name>
        <dbReference type="ChEBI" id="CHEBI:21137"/>
    </cofactor>
</comment>
<feature type="region of interest" description="Disordered" evidence="12">
    <location>
        <begin position="1"/>
        <end position="74"/>
    </location>
</feature>
<evidence type="ECO:0000256" key="10">
    <source>
        <dbReference type="ARBA" id="ARBA00023014"/>
    </source>
</evidence>
<keyword evidence="16" id="KW-1185">Reference proteome</keyword>
<feature type="compositionally biased region" description="Basic and acidic residues" evidence="12">
    <location>
        <begin position="47"/>
        <end position="70"/>
    </location>
</feature>
<evidence type="ECO:0000313" key="15">
    <source>
        <dbReference type="EMBL" id="AUX08770.1"/>
    </source>
</evidence>
<dbReference type="GO" id="GO:0008177">
    <property type="term" value="F:succinate dehydrogenase (quinone) activity"/>
    <property type="evidence" value="ECO:0007669"/>
    <property type="project" value="UniProtKB-EC"/>
</dbReference>
<dbReference type="InterPro" id="IPR036010">
    <property type="entry name" value="2Fe-2S_ferredoxin-like_sf"/>
</dbReference>
<dbReference type="GO" id="GO:0009055">
    <property type="term" value="F:electron transfer activity"/>
    <property type="evidence" value="ECO:0007669"/>
    <property type="project" value="InterPro"/>
</dbReference>
<dbReference type="PANTHER" id="PTHR11921">
    <property type="entry name" value="SUCCINATE DEHYDROGENASE IRON-SULFUR PROTEIN"/>
    <property type="match status" value="1"/>
</dbReference>
<dbReference type="InterPro" id="IPR017896">
    <property type="entry name" value="4Fe4S_Fe-S-bd"/>
</dbReference>
<keyword evidence="7" id="KW-0479">Metal-binding</keyword>
<dbReference type="KEGG" id="hdf:AArcSl_1135"/>
<dbReference type="Proteomes" id="UP000263012">
    <property type="component" value="Chromosome"/>
</dbReference>
<proteinExistence type="inferred from homology"/>
<comment type="cofactor">
    <cofactor evidence="11">
        <name>[2Fe-2S] cluster</name>
        <dbReference type="ChEBI" id="CHEBI:190135"/>
    </cofactor>
</comment>
<dbReference type="InterPro" id="IPR001041">
    <property type="entry name" value="2Fe-2S_ferredoxin-type"/>
</dbReference>
<dbReference type="InterPro" id="IPR012675">
    <property type="entry name" value="Beta-grasp_dom_sf"/>
</dbReference>
<name>A0A343TI48_9EURY</name>
<dbReference type="EC" id="1.3.5.4" evidence="15"/>
<evidence type="ECO:0000256" key="9">
    <source>
        <dbReference type="ARBA" id="ARBA00023004"/>
    </source>
</evidence>
<keyword evidence="10" id="KW-0411">Iron-sulfur</keyword>
<gene>
    <name evidence="15" type="primary">sdhB</name>
    <name evidence="15" type="ORF">AArcSl_1135</name>
</gene>
<dbReference type="AlphaFoldDB" id="A0A343TI48"/>
<evidence type="ECO:0000313" key="16">
    <source>
        <dbReference type="Proteomes" id="UP000263012"/>
    </source>
</evidence>
<evidence type="ECO:0000256" key="6">
    <source>
        <dbReference type="ARBA" id="ARBA00022714"/>
    </source>
</evidence>
<dbReference type="Gene3D" id="3.10.20.30">
    <property type="match status" value="1"/>
</dbReference>
<feature type="domain" description="4Fe-4S ferredoxin-type" evidence="14">
    <location>
        <begin position="223"/>
        <end position="297"/>
    </location>
</feature>
<dbReference type="EC" id="1.3.5.1" evidence="15"/>
<feature type="compositionally biased region" description="Low complexity" evidence="12">
    <location>
        <begin position="1"/>
        <end position="22"/>
    </location>
</feature>
<evidence type="ECO:0000256" key="2">
    <source>
        <dbReference type="ARBA" id="ARBA00001966"/>
    </source>
</evidence>
<dbReference type="InterPro" id="IPR025192">
    <property type="entry name" value="Succ_DH/fum_Rdtase_N"/>
</dbReference>
<evidence type="ECO:0000256" key="12">
    <source>
        <dbReference type="SAM" id="MobiDB-lite"/>
    </source>
</evidence>
<dbReference type="FunFam" id="1.10.1060.10:FF:000003">
    <property type="entry name" value="Succinate dehydrogenase iron-sulfur subunit"/>
    <property type="match status" value="1"/>
</dbReference>
<dbReference type="InterPro" id="IPR004489">
    <property type="entry name" value="Succ_DH/fum_Rdtase_Fe-S"/>
</dbReference>
<evidence type="ECO:0000256" key="11">
    <source>
        <dbReference type="ARBA" id="ARBA00034078"/>
    </source>
</evidence>
<dbReference type="Gene3D" id="1.10.1060.10">
    <property type="entry name" value="Alpha-helical ferredoxin"/>
    <property type="match status" value="1"/>
</dbReference>
<dbReference type="FunFam" id="3.10.20.30:FF:000063">
    <property type="entry name" value="Succinate dehydrogenase subunit B"/>
    <property type="match status" value="1"/>
</dbReference>
<dbReference type="GO" id="GO:0051539">
    <property type="term" value="F:4 iron, 4 sulfur cluster binding"/>
    <property type="evidence" value="ECO:0007669"/>
    <property type="project" value="UniProtKB-KW"/>
</dbReference>
<dbReference type="InterPro" id="IPR009051">
    <property type="entry name" value="Helical_ferredxn"/>
</dbReference>
<dbReference type="RefSeq" id="WP_119816270.1">
    <property type="nucleotide sequence ID" value="NZ_CP025066.1"/>
</dbReference>
<dbReference type="GO" id="GO:0051537">
    <property type="term" value="F:2 iron, 2 sulfur cluster binding"/>
    <property type="evidence" value="ECO:0007669"/>
    <property type="project" value="UniProtKB-KW"/>
</dbReference>
<dbReference type="GeneID" id="37877481"/>
<evidence type="ECO:0000259" key="13">
    <source>
        <dbReference type="Pfam" id="PF13085"/>
    </source>
</evidence>
<dbReference type="InterPro" id="IPR050573">
    <property type="entry name" value="SDH/FRD_Iron-Sulfur"/>
</dbReference>
<keyword evidence="6" id="KW-0001">2Fe-2S</keyword>
<dbReference type="EMBL" id="CP025066">
    <property type="protein sequence ID" value="AUX08770.1"/>
    <property type="molecule type" value="Genomic_DNA"/>
</dbReference>
<reference evidence="16" key="1">
    <citation type="submission" date="2017-11" db="EMBL/GenBank/DDBJ databases">
        <title>Phenotypic and genomic properties of facultatively anaerobic sulfur-reducing natronoarchaea from hypersaline soda lakes.</title>
        <authorList>
            <person name="Sorokin D.Y."/>
            <person name="Kublanov I.V."/>
            <person name="Roman P."/>
            <person name="Sinninghe Damste J.S."/>
            <person name="Golyshin P.N."/>
            <person name="Rojo D."/>
            <person name="Ciordia S."/>
            <person name="Mena M.D.C."/>
            <person name="Ferrer M."/>
            <person name="Messina E."/>
            <person name="Smedile F."/>
            <person name="La Spada G."/>
            <person name="La Cono V."/>
            <person name="Yakimov M.M."/>
        </authorList>
    </citation>
    <scope>NUCLEOTIDE SEQUENCE [LARGE SCALE GENOMIC DNA]</scope>
    <source>
        <strain evidence="16">AArc-Sl</strain>
    </source>
</reference>
<dbReference type="OrthoDB" id="144910at2157"/>
<dbReference type="GO" id="GO:0022904">
    <property type="term" value="P:respiratory electron transport chain"/>
    <property type="evidence" value="ECO:0007669"/>
    <property type="project" value="TreeGrafter"/>
</dbReference>
<evidence type="ECO:0000256" key="8">
    <source>
        <dbReference type="ARBA" id="ARBA00023002"/>
    </source>
</evidence>
<evidence type="ECO:0000256" key="4">
    <source>
        <dbReference type="ARBA" id="ARBA00009433"/>
    </source>
</evidence>
<dbReference type="SUPFAM" id="SSF54292">
    <property type="entry name" value="2Fe-2S ferredoxin-like"/>
    <property type="match status" value="1"/>
</dbReference>
<dbReference type="GO" id="GO:0046872">
    <property type="term" value="F:metal ion binding"/>
    <property type="evidence" value="ECO:0007669"/>
    <property type="project" value="UniProtKB-KW"/>
</dbReference>
<dbReference type="Pfam" id="PF13183">
    <property type="entry name" value="Fer4_8"/>
    <property type="match status" value="1"/>
</dbReference>
<feature type="domain" description="Succinate dehydogenase/fumarate reductase N-terminal" evidence="13">
    <location>
        <begin position="81"/>
        <end position="186"/>
    </location>
</feature>
<dbReference type="SUPFAM" id="SSF46548">
    <property type="entry name" value="alpha-helical ferredoxin"/>
    <property type="match status" value="1"/>
</dbReference>
<evidence type="ECO:0000256" key="7">
    <source>
        <dbReference type="ARBA" id="ARBA00022723"/>
    </source>
</evidence>
<dbReference type="NCBIfam" id="NF004616">
    <property type="entry name" value="PRK05950.1"/>
    <property type="match status" value="1"/>
</dbReference>
<evidence type="ECO:0000256" key="3">
    <source>
        <dbReference type="ARBA" id="ARBA00005163"/>
    </source>
</evidence>